<dbReference type="Pfam" id="PF02348">
    <property type="entry name" value="CTP_transf_3"/>
    <property type="match status" value="1"/>
</dbReference>
<dbReference type="GO" id="GO:0016779">
    <property type="term" value="F:nucleotidyltransferase activity"/>
    <property type="evidence" value="ECO:0007669"/>
    <property type="project" value="UniProtKB-KW"/>
</dbReference>
<dbReference type="Proteomes" id="UP000621540">
    <property type="component" value="Unassembled WGS sequence"/>
</dbReference>
<protein>
    <submittedName>
        <fullName evidence="1">Acylneuraminate cytidylyltransferase family protein</fullName>
    </submittedName>
</protein>
<evidence type="ECO:0000313" key="2">
    <source>
        <dbReference type="Proteomes" id="UP000621540"/>
    </source>
</evidence>
<dbReference type="PANTHER" id="PTHR21485:SF6">
    <property type="entry name" value="N-ACYLNEURAMINATE CYTIDYLYLTRANSFERASE-RELATED"/>
    <property type="match status" value="1"/>
</dbReference>
<accession>A0ABR7I9T1</accession>
<organism evidence="1 2">
    <name type="scientific">Roseburia yibonii</name>
    <dbReference type="NCBI Taxonomy" id="2763063"/>
    <lineage>
        <taxon>Bacteria</taxon>
        <taxon>Bacillati</taxon>
        <taxon>Bacillota</taxon>
        <taxon>Clostridia</taxon>
        <taxon>Lachnospirales</taxon>
        <taxon>Lachnospiraceae</taxon>
        <taxon>Roseburia</taxon>
    </lineage>
</organism>
<comment type="caution">
    <text evidence="1">The sequence shown here is derived from an EMBL/GenBank/DDBJ whole genome shotgun (WGS) entry which is preliminary data.</text>
</comment>
<dbReference type="EMBL" id="JACOQH010000003">
    <property type="protein sequence ID" value="MBC5753652.1"/>
    <property type="molecule type" value="Genomic_DNA"/>
</dbReference>
<dbReference type="InterPro" id="IPR003329">
    <property type="entry name" value="Cytidylyl_trans"/>
</dbReference>
<reference evidence="1 2" key="1">
    <citation type="submission" date="2020-08" db="EMBL/GenBank/DDBJ databases">
        <title>Genome public.</title>
        <authorList>
            <person name="Liu C."/>
            <person name="Sun Q."/>
        </authorList>
    </citation>
    <scope>NUCLEOTIDE SEQUENCE [LARGE SCALE GENOMIC DNA]</scope>
    <source>
        <strain evidence="1 2">BX0805</strain>
    </source>
</reference>
<sequence>MKVAAYLPIKLNNERFPGKNVKAFSDGTPLCRLMFDTISQVDEIDDIYCFCSDESIKEYLSGRVQFLKRGKELDTAETKCQDIVSSFLEKVDVDIIVLAHVTSPFVKVESIRECVKQVCSGEYDSAFTAGVVQDFLWQDGKPLNFDPSSIARTQDLPRIYKESVGCYVFTKDVFEKTGRRIGYKPYICEVDSIEEVDIDYPEDFVIANAIYDSLRK</sequence>
<gene>
    <name evidence="1" type="ORF">H8Z76_06340</name>
</gene>
<dbReference type="InterPro" id="IPR029044">
    <property type="entry name" value="Nucleotide-diphossugar_trans"/>
</dbReference>
<keyword evidence="1" id="KW-0548">Nucleotidyltransferase</keyword>
<dbReference type="SUPFAM" id="SSF53448">
    <property type="entry name" value="Nucleotide-diphospho-sugar transferases"/>
    <property type="match status" value="1"/>
</dbReference>
<dbReference type="PANTHER" id="PTHR21485">
    <property type="entry name" value="HAD SUPERFAMILY MEMBERS CMAS AND KDSC"/>
    <property type="match status" value="1"/>
</dbReference>
<name>A0ABR7I9T1_9FIRM</name>
<keyword evidence="2" id="KW-1185">Reference proteome</keyword>
<evidence type="ECO:0000313" key="1">
    <source>
        <dbReference type="EMBL" id="MBC5753652.1"/>
    </source>
</evidence>
<proteinExistence type="predicted"/>
<dbReference type="Gene3D" id="3.90.550.10">
    <property type="entry name" value="Spore Coat Polysaccharide Biosynthesis Protein SpsA, Chain A"/>
    <property type="match status" value="1"/>
</dbReference>
<keyword evidence="1" id="KW-0808">Transferase</keyword>
<dbReference type="InterPro" id="IPR050793">
    <property type="entry name" value="CMP-NeuNAc_synthase"/>
</dbReference>